<accession>A0A915NJ15</accession>
<evidence type="ECO:0000313" key="1">
    <source>
        <dbReference type="Proteomes" id="UP000887560"/>
    </source>
</evidence>
<proteinExistence type="predicted"/>
<organism evidence="1 2">
    <name type="scientific">Meloidogyne floridensis</name>
    <dbReference type="NCBI Taxonomy" id="298350"/>
    <lineage>
        <taxon>Eukaryota</taxon>
        <taxon>Metazoa</taxon>
        <taxon>Ecdysozoa</taxon>
        <taxon>Nematoda</taxon>
        <taxon>Chromadorea</taxon>
        <taxon>Rhabditida</taxon>
        <taxon>Tylenchina</taxon>
        <taxon>Tylenchomorpha</taxon>
        <taxon>Tylenchoidea</taxon>
        <taxon>Meloidogynidae</taxon>
        <taxon>Meloidogyninae</taxon>
        <taxon>Meloidogyne</taxon>
    </lineage>
</organism>
<dbReference type="Proteomes" id="UP000887560">
    <property type="component" value="Unplaced"/>
</dbReference>
<dbReference type="AlphaFoldDB" id="A0A915NJ15"/>
<reference evidence="2" key="1">
    <citation type="submission" date="2022-11" db="UniProtKB">
        <authorList>
            <consortium name="WormBaseParasite"/>
        </authorList>
    </citation>
    <scope>IDENTIFICATION</scope>
</reference>
<name>A0A915NJ15_9BILA</name>
<dbReference type="WBParaSite" id="scf7180000419138.g3422">
    <property type="protein sequence ID" value="scf7180000419138.g3422"/>
    <property type="gene ID" value="scf7180000419138.g3422"/>
</dbReference>
<sequence>MRRSIFSSLSNYFYFGFNYPSNINKYRIVTIRKTHTKFVSEEGIIRSEFVPVPIATAPIHDTLLDAIWKHSLRQPGKAAFVN</sequence>
<evidence type="ECO:0000313" key="2">
    <source>
        <dbReference type="WBParaSite" id="scf7180000419138.g3422"/>
    </source>
</evidence>
<protein>
    <submittedName>
        <fullName evidence="2">Uncharacterized protein</fullName>
    </submittedName>
</protein>
<keyword evidence="1" id="KW-1185">Reference proteome</keyword>